<comment type="caution">
    <text evidence="2">The sequence shown here is derived from an EMBL/GenBank/DDBJ whole genome shotgun (WGS) entry which is preliminary data.</text>
</comment>
<name>A0AB34GNB7_ESCRO</name>
<evidence type="ECO:0000313" key="3">
    <source>
        <dbReference type="Proteomes" id="UP001159641"/>
    </source>
</evidence>
<sequence>MGTGPGVSGRRAASRPSPGLPSGDSEPGWAGSRGRHGEGQICCQEAMLTAVGPGICKARPSVRSALGMPEGGGQSHGGE</sequence>
<dbReference type="EMBL" id="JAIQCJ010002152">
    <property type="protein sequence ID" value="KAJ8780672.1"/>
    <property type="molecule type" value="Genomic_DNA"/>
</dbReference>
<accession>A0AB34GNB7</accession>
<feature type="region of interest" description="Disordered" evidence="1">
    <location>
        <begin position="1"/>
        <end position="38"/>
    </location>
</feature>
<dbReference type="Proteomes" id="UP001159641">
    <property type="component" value="Unassembled WGS sequence"/>
</dbReference>
<organism evidence="2 3">
    <name type="scientific">Eschrichtius robustus</name>
    <name type="common">California gray whale</name>
    <name type="synonym">Eschrichtius gibbosus</name>
    <dbReference type="NCBI Taxonomy" id="9764"/>
    <lineage>
        <taxon>Eukaryota</taxon>
        <taxon>Metazoa</taxon>
        <taxon>Chordata</taxon>
        <taxon>Craniata</taxon>
        <taxon>Vertebrata</taxon>
        <taxon>Euteleostomi</taxon>
        <taxon>Mammalia</taxon>
        <taxon>Eutheria</taxon>
        <taxon>Laurasiatheria</taxon>
        <taxon>Artiodactyla</taxon>
        <taxon>Whippomorpha</taxon>
        <taxon>Cetacea</taxon>
        <taxon>Mysticeti</taxon>
        <taxon>Eschrichtiidae</taxon>
        <taxon>Eschrichtius</taxon>
    </lineage>
</organism>
<reference evidence="2 3" key="1">
    <citation type="submission" date="2022-11" db="EMBL/GenBank/DDBJ databases">
        <title>Whole genome sequence of Eschrichtius robustus ER-17-0199.</title>
        <authorList>
            <person name="Bruniche-Olsen A."/>
            <person name="Black A.N."/>
            <person name="Fields C.J."/>
            <person name="Walden K."/>
            <person name="Dewoody J.A."/>
        </authorList>
    </citation>
    <scope>NUCLEOTIDE SEQUENCE [LARGE SCALE GENOMIC DNA]</scope>
    <source>
        <strain evidence="2">ER-17-0199</strain>
        <tissue evidence="2">Blubber</tissue>
    </source>
</reference>
<evidence type="ECO:0000313" key="2">
    <source>
        <dbReference type="EMBL" id="KAJ8780672.1"/>
    </source>
</evidence>
<evidence type="ECO:0000256" key="1">
    <source>
        <dbReference type="SAM" id="MobiDB-lite"/>
    </source>
</evidence>
<proteinExistence type="predicted"/>
<dbReference type="AlphaFoldDB" id="A0AB34GNB7"/>
<gene>
    <name evidence="2" type="ORF">J1605_000715</name>
</gene>
<protein>
    <submittedName>
        <fullName evidence="2">Uncharacterized protein</fullName>
    </submittedName>
</protein>
<keyword evidence="3" id="KW-1185">Reference proteome</keyword>